<protein>
    <recommendedName>
        <fullName evidence="6">Outer membrane protein assembly factor BamD</fullName>
    </recommendedName>
</protein>
<dbReference type="NCBIfam" id="TIGR03302">
    <property type="entry name" value="OM_YfiO"/>
    <property type="match status" value="1"/>
</dbReference>
<dbReference type="InterPro" id="IPR017689">
    <property type="entry name" value="BamD"/>
</dbReference>
<evidence type="ECO:0000313" key="8">
    <source>
        <dbReference type="EMBL" id="NIJ59589.1"/>
    </source>
</evidence>
<organism evidence="8 9">
    <name type="scientific">Pseudochelatococcus lubricantis</name>
    <dbReference type="NCBI Taxonomy" id="1538102"/>
    <lineage>
        <taxon>Bacteria</taxon>
        <taxon>Pseudomonadati</taxon>
        <taxon>Pseudomonadota</taxon>
        <taxon>Alphaproteobacteria</taxon>
        <taxon>Hyphomicrobiales</taxon>
        <taxon>Chelatococcaceae</taxon>
        <taxon>Pseudochelatococcus</taxon>
    </lineage>
</organism>
<dbReference type="PANTHER" id="PTHR37423">
    <property type="entry name" value="SOLUBLE LYTIC MUREIN TRANSGLYCOSYLASE-RELATED"/>
    <property type="match status" value="1"/>
</dbReference>
<sequence>MRFSHLPFSDNVVSGGRPVLRVAGRLAAAGVILLAVAACDSVKSLNPFSKPEVYKPEIVPVKPAEELYNDGLARSAKGDFEGAYKAFDTINRQNPGTTWAQKSLIMQTYVAYEGGRYDDAANSGIRYTTLYPNSEDAAYAQYLLAMSYYKQVPDVTRDQASTQRAVQAFETLIERYPRSEYVKDGKFNLQVVRDQLAGHEMEVGRFYLGKRNYTAAINRFREVVARYQTTRSVEEALMRLTEAYVALGIVSEAQTAAAVLGHNFPESPWYKDAYALLASKGLEPREDTGSWISKLFSGGQFR</sequence>
<dbReference type="CDD" id="cd15830">
    <property type="entry name" value="BamD"/>
    <property type="match status" value="1"/>
</dbReference>
<keyword evidence="9" id="KW-1185">Reference proteome</keyword>
<dbReference type="InterPro" id="IPR039565">
    <property type="entry name" value="BamD-like"/>
</dbReference>
<keyword evidence="1 6" id="KW-0732">Signal</keyword>
<comment type="function">
    <text evidence="6">Part of the outer membrane protein assembly complex, which is involved in assembly and insertion of beta-barrel proteins into the outer membrane.</text>
</comment>
<comment type="caution">
    <text evidence="8">The sequence shown here is derived from an EMBL/GenBank/DDBJ whole genome shotgun (WGS) entry which is preliminary data.</text>
</comment>
<evidence type="ECO:0000256" key="6">
    <source>
        <dbReference type="HAMAP-Rule" id="MF_00922"/>
    </source>
</evidence>
<dbReference type="Pfam" id="PF13525">
    <property type="entry name" value="YfiO"/>
    <property type="match status" value="1"/>
</dbReference>
<evidence type="ECO:0000256" key="5">
    <source>
        <dbReference type="ARBA" id="ARBA00023288"/>
    </source>
</evidence>
<evidence type="ECO:0000256" key="4">
    <source>
        <dbReference type="ARBA" id="ARBA00023237"/>
    </source>
</evidence>
<dbReference type="EMBL" id="JAASQI010000009">
    <property type="protein sequence ID" value="NIJ59589.1"/>
    <property type="molecule type" value="Genomic_DNA"/>
</dbReference>
<evidence type="ECO:0000313" key="9">
    <source>
        <dbReference type="Proteomes" id="UP001429580"/>
    </source>
</evidence>
<dbReference type="HAMAP" id="MF_00922">
    <property type="entry name" value="OM_assembly_BamD"/>
    <property type="match status" value="1"/>
</dbReference>
<keyword evidence="5" id="KW-0449">Lipoprotein</keyword>
<dbReference type="RefSeq" id="WP_166955104.1">
    <property type="nucleotide sequence ID" value="NZ_JAASQI010000009.1"/>
</dbReference>
<dbReference type="Gene3D" id="1.25.40.10">
    <property type="entry name" value="Tetratricopeptide repeat domain"/>
    <property type="match status" value="1"/>
</dbReference>
<dbReference type="InterPro" id="IPR011990">
    <property type="entry name" value="TPR-like_helical_dom_sf"/>
</dbReference>
<gene>
    <name evidence="6" type="primary">bamD</name>
    <name evidence="8" type="ORF">FHS82_003447</name>
</gene>
<evidence type="ECO:0000256" key="1">
    <source>
        <dbReference type="ARBA" id="ARBA00022729"/>
    </source>
</evidence>
<dbReference type="SUPFAM" id="SSF48452">
    <property type="entry name" value="TPR-like"/>
    <property type="match status" value="1"/>
</dbReference>
<dbReference type="Proteomes" id="UP001429580">
    <property type="component" value="Unassembled WGS sequence"/>
</dbReference>
<keyword evidence="4 6" id="KW-0998">Cell outer membrane</keyword>
<reference evidence="8 9" key="1">
    <citation type="submission" date="2020-03" db="EMBL/GenBank/DDBJ databases">
        <title>Genomic Encyclopedia of Type Strains, Phase IV (KMG-IV): sequencing the most valuable type-strain genomes for metagenomic binning, comparative biology and taxonomic classification.</title>
        <authorList>
            <person name="Goeker M."/>
        </authorList>
    </citation>
    <scope>NUCLEOTIDE SEQUENCE [LARGE SCALE GENOMIC DNA]</scope>
    <source>
        <strain evidence="8 9">DSM 103870</strain>
    </source>
</reference>
<name>A0ABX0V661_9HYPH</name>
<feature type="domain" description="Outer membrane lipoprotein BamD-like" evidence="7">
    <location>
        <begin position="62"/>
        <end position="256"/>
    </location>
</feature>
<comment type="subunit">
    <text evidence="6">Part of the Bam complex.</text>
</comment>
<evidence type="ECO:0000259" key="7">
    <source>
        <dbReference type="Pfam" id="PF13525"/>
    </source>
</evidence>
<proteinExistence type="inferred from homology"/>
<comment type="subcellular location">
    <subcellularLocation>
        <location evidence="6">Cell outer membrane</location>
    </subcellularLocation>
</comment>
<evidence type="ECO:0000256" key="2">
    <source>
        <dbReference type="ARBA" id="ARBA00023136"/>
    </source>
</evidence>
<accession>A0ABX0V661</accession>
<keyword evidence="2 6" id="KW-0472">Membrane</keyword>
<comment type="similarity">
    <text evidence="6">Belongs to the BamD family.</text>
</comment>
<evidence type="ECO:0000256" key="3">
    <source>
        <dbReference type="ARBA" id="ARBA00023139"/>
    </source>
</evidence>
<dbReference type="PANTHER" id="PTHR37423:SF1">
    <property type="entry name" value="OUTER MEMBRANE PROTEIN ASSEMBLY FACTOR BAMD"/>
    <property type="match status" value="1"/>
</dbReference>
<keyword evidence="3" id="KW-0564">Palmitate</keyword>